<dbReference type="AlphaFoldDB" id="A0A8S0V132"/>
<dbReference type="EMBL" id="CACTIH010009188">
    <property type="protein sequence ID" value="CAA3027063.1"/>
    <property type="molecule type" value="Genomic_DNA"/>
</dbReference>
<protein>
    <submittedName>
        <fullName evidence="1">Uncharacterized protein</fullName>
    </submittedName>
</protein>
<proteinExistence type="predicted"/>
<evidence type="ECO:0000313" key="1">
    <source>
        <dbReference type="EMBL" id="CAA3027063.1"/>
    </source>
</evidence>
<evidence type="ECO:0000313" key="2">
    <source>
        <dbReference type="Proteomes" id="UP000594638"/>
    </source>
</evidence>
<organism evidence="1 2">
    <name type="scientific">Olea europaea subsp. europaea</name>
    <dbReference type="NCBI Taxonomy" id="158383"/>
    <lineage>
        <taxon>Eukaryota</taxon>
        <taxon>Viridiplantae</taxon>
        <taxon>Streptophyta</taxon>
        <taxon>Embryophyta</taxon>
        <taxon>Tracheophyta</taxon>
        <taxon>Spermatophyta</taxon>
        <taxon>Magnoliopsida</taxon>
        <taxon>eudicotyledons</taxon>
        <taxon>Gunneridae</taxon>
        <taxon>Pentapetalae</taxon>
        <taxon>asterids</taxon>
        <taxon>lamiids</taxon>
        <taxon>Lamiales</taxon>
        <taxon>Oleaceae</taxon>
        <taxon>Oleeae</taxon>
        <taxon>Olea</taxon>
    </lineage>
</organism>
<gene>
    <name evidence="1" type="ORF">OLEA9_A050354</name>
</gene>
<dbReference type="Proteomes" id="UP000594638">
    <property type="component" value="Unassembled WGS sequence"/>
</dbReference>
<accession>A0A8S0V132</accession>
<dbReference type="Gramene" id="OE9A050354T1">
    <property type="protein sequence ID" value="OE9A050354C1"/>
    <property type="gene ID" value="OE9A050354"/>
</dbReference>
<reference evidence="1 2" key="1">
    <citation type="submission" date="2019-12" db="EMBL/GenBank/DDBJ databases">
        <authorList>
            <person name="Alioto T."/>
            <person name="Alioto T."/>
            <person name="Gomez Garrido J."/>
        </authorList>
    </citation>
    <scope>NUCLEOTIDE SEQUENCE [LARGE SCALE GENOMIC DNA]</scope>
</reference>
<comment type="caution">
    <text evidence="1">The sequence shown here is derived from an EMBL/GenBank/DDBJ whole genome shotgun (WGS) entry which is preliminary data.</text>
</comment>
<sequence>MQQTARLEGFTLAAHERLSRISLNSEWANLTVSGRVLEAIAEEQVQAADKLSREWRDKNKNKKVMIPDPDFLVKFADPRAQFSYMPHTRPVSTSYTTQNV</sequence>
<keyword evidence="2" id="KW-1185">Reference proteome</keyword>
<name>A0A8S0V132_OLEEU</name>